<keyword evidence="1" id="KW-1133">Transmembrane helix</keyword>
<keyword evidence="1" id="KW-0812">Transmembrane</keyword>
<dbReference type="AlphaFoldDB" id="R3TWU1"/>
<proteinExistence type="predicted"/>
<keyword evidence="1" id="KW-0472">Membrane</keyword>
<dbReference type="eggNOG" id="ENOG5032HRV">
    <property type="taxonomic scope" value="Bacteria"/>
</dbReference>
<feature type="transmembrane region" description="Helical" evidence="1">
    <location>
        <begin position="20"/>
        <end position="37"/>
    </location>
</feature>
<organism evidence="2 3">
    <name type="scientific">Enterococcus phoeniculicola ATCC BAA-412</name>
    <dbReference type="NCBI Taxonomy" id="1158610"/>
    <lineage>
        <taxon>Bacteria</taxon>
        <taxon>Bacillati</taxon>
        <taxon>Bacillota</taxon>
        <taxon>Bacilli</taxon>
        <taxon>Lactobacillales</taxon>
        <taxon>Enterococcaceae</taxon>
        <taxon>Enterococcus</taxon>
    </lineage>
</organism>
<name>R3TWU1_9ENTE</name>
<feature type="transmembrane region" description="Helical" evidence="1">
    <location>
        <begin position="182"/>
        <end position="201"/>
    </location>
</feature>
<dbReference type="PATRIC" id="fig|1158610.3.peg.838"/>
<dbReference type="EMBL" id="AJAT01000011">
    <property type="protein sequence ID" value="EOL46054.1"/>
    <property type="molecule type" value="Genomic_DNA"/>
</dbReference>
<feature type="transmembrane region" description="Helical" evidence="1">
    <location>
        <begin position="64"/>
        <end position="82"/>
    </location>
</feature>
<feature type="transmembrane region" description="Helical" evidence="1">
    <location>
        <begin position="155"/>
        <end position="176"/>
    </location>
</feature>
<protein>
    <submittedName>
        <fullName evidence="2">Uncharacterized protein</fullName>
    </submittedName>
</protein>
<gene>
    <name evidence="2" type="ORF">UC3_00859</name>
</gene>
<keyword evidence="3" id="KW-1185">Reference proteome</keyword>
<dbReference type="RefSeq" id="WP_010767532.1">
    <property type="nucleotide sequence ID" value="NZ_ASWE01000002.1"/>
</dbReference>
<comment type="caution">
    <text evidence="2">The sequence shown here is derived from an EMBL/GenBank/DDBJ whole genome shotgun (WGS) entry which is preliminary data.</text>
</comment>
<accession>R3TWU1</accession>
<feature type="transmembrane region" description="Helical" evidence="1">
    <location>
        <begin position="127"/>
        <end position="148"/>
    </location>
</feature>
<dbReference type="STRING" id="154621.RV11_GL001220"/>
<evidence type="ECO:0000313" key="3">
    <source>
        <dbReference type="Proteomes" id="UP000013785"/>
    </source>
</evidence>
<dbReference type="HOGENOM" id="CLU_1080684_0_0_9"/>
<feature type="transmembrane region" description="Helical" evidence="1">
    <location>
        <begin position="229"/>
        <end position="252"/>
    </location>
</feature>
<sequence>MNTFIRIQKIYFLALRRRNVLSLVFFGVCCLYVSVWIDTPRTISDFYSILLAGVPYQDFSVLQILRFLFFYLFYLYFFSLSSHSAEKSDLYLLLIRFDSLKKWYKSICFYALNLGIIYWGLFLFFTFLFVLISSIFFTEPSAVIQLFFSKETALFYFENVLSSITLANLFLLLTIIFTEKNAIFSVLVFLLFSYCFSYFLVGKKEILFFNTSILTLARTLAKFDKNNNLLVSLLWIFIQNLLVYIGFSIYLLNRSWRNHR</sequence>
<evidence type="ECO:0000313" key="2">
    <source>
        <dbReference type="EMBL" id="EOL46054.1"/>
    </source>
</evidence>
<dbReference type="OrthoDB" id="9993956at2"/>
<evidence type="ECO:0000256" key="1">
    <source>
        <dbReference type="SAM" id="Phobius"/>
    </source>
</evidence>
<dbReference type="Proteomes" id="UP000013785">
    <property type="component" value="Unassembled WGS sequence"/>
</dbReference>
<reference evidence="2 3" key="1">
    <citation type="submission" date="2013-02" db="EMBL/GenBank/DDBJ databases">
        <title>The Genome Sequence of Enterococcus phoeniculicola BAA-412.</title>
        <authorList>
            <consortium name="The Broad Institute Genome Sequencing Platform"/>
            <consortium name="The Broad Institute Genome Sequencing Center for Infectious Disease"/>
            <person name="Earl A.M."/>
            <person name="Gilmore M.S."/>
            <person name="Lebreton F."/>
            <person name="Walker B."/>
            <person name="Young S.K."/>
            <person name="Zeng Q."/>
            <person name="Gargeya S."/>
            <person name="Fitzgerald M."/>
            <person name="Haas B."/>
            <person name="Abouelleil A."/>
            <person name="Alvarado L."/>
            <person name="Arachchi H.M."/>
            <person name="Berlin A.M."/>
            <person name="Chapman S.B."/>
            <person name="Dewar J."/>
            <person name="Goldberg J."/>
            <person name="Griggs A."/>
            <person name="Gujja S."/>
            <person name="Hansen M."/>
            <person name="Howarth C."/>
            <person name="Imamovic A."/>
            <person name="Larimer J."/>
            <person name="McCowan C."/>
            <person name="Murphy C."/>
            <person name="Neiman D."/>
            <person name="Pearson M."/>
            <person name="Priest M."/>
            <person name="Roberts A."/>
            <person name="Saif S."/>
            <person name="Shea T."/>
            <person name="Sisk P."/>
            <person name="Sykes S."/>
            <person name="Wortman J."/>
            <person name="Nusbaum C."/>
            <person name="Birren B."/>
        </authorList>
    </citation>
    <scope>NUCLEOTIDE SEQUENCE [LARGE SCALE GENOMIC DNA]</scope>
    <source>
        <strain evidence="2 3">ATCC BAA-412</strain>
    </source>
</reference>